<proteinExistence type="predicted"/>
<dbReference type="Proteomes" id="UP000807342">
    <property type="component" value="Unassembled WGS sequence"/>
</dbReference>
<keyword evidence="2" id="KW-1185">Reference proteome</keyword>
<dbReference type="OrthoDB" id="2553626at2759"/>
<sequence>MRRLALHASALNDEEYSLYTASIADLALCDSNHPSKNTRDDAFYEDISVSVREVRAWLRGRYPHIQVDDIDAV</sequence>
<comment type="caution">
    <text evidence="1">The sequence shown here is derived from an EMBL/GenBank/DDBJ whole genome shotgun (WGS) entry which is preliminary data.</text>
</comment>
<reference evidence="1" key="1">
    <citation type="submission" date="2020-11" db="EMBL/GenBank/DDBJ databases">
        <authorList>
            <consortium name="DOE Joint Genome Institute"/>
            <person name="Ahrendt S."/>
            <person name="Riley R."/>
            <person name="Andreopoulos W."/>
            <person name="Labutti K."/>
            <person name="Pangilinan J."/>
            <person name="Ruiz-Duenas F.J."/>
            <person name="Barrasa J.M."/>
            <person name="Sanchez-Garcia M."/>
            <person name="Camarero S."/>
            <person name="Miyauchi S."/>
            <person name="Serrano A."/>
            <person name="Linde D."/>
            <person name="Babiker R."/>
            <person name="Drula E."/>
            <person name="Ayuso-Fernandez I."/>
            <person name="Pacheco R."/>
            <person name="Padilla G."/>
            <person name="Ferreira P."/>
            <person name="Barriuso J."/>
            <person name="Kellner H."/>
            <person name="Castanera R."/>
            <person name="Alfaro M."/>
            <person name="Ramirez L."/>
            <person name="Pisabarro A.G."/>
            <person name="Kuo A."/>
            <person name="Tritt A."/>
            <person name="Lipzen A."/>
            <person name="He G."/>
            <person name="Yan M."/>
            <person name="Ng V."/>
            <person name="Cullen D."/>
            <person name="Martin F."/>
            <person name="Rosso M.-N."/>
            <person name="Henrissat B."/>
            <person name="Hibbett D."/>
            <person name="Martinez A.T."/>
            <person name="Grigoriev I.V."/>
        </authorList>
    </citation>
    <scope>NUCLEOTIDE SEQUENCE</scope>
    <source>
        <strain evidence="1">MF-IS2</strain>
    </source>
</reference>
<protein>
    <submittedName>
        <fullName evidence="1">Uncharacterized protein</fullName>
    </submittedName>
</protein>
<evidence type="ECO:0000313" key="1">
    <source>
        <dbReference type="EMBL" id="KAF9449450.1"/>
    </source>
</evidence>
<evidence type="ECO:0000313" key="2">
    <source>
        <dbReference type="Proteomes" id="UP000807342"/>
    </source>
</evidence>
<name>A0A9P5XH47_9AGAR</name>
<dbReference type="EMBL" id="MU151130">
    <property type="protein sequence ID" value="KAF9449450.1"/>
    <property type="molecule type" value="Genomic_DNA"/>
</dbReference>
<dbReference type="AlphaFoldDB" id="A0A9P5XH47"/>
<feature type="non-terminal residue" evidence="1">
    <location>
        <position position="73"/>
    </location>
</feature>
<accession>A0A9P5XH47</accession>
<organism evidence="1 2">
    <name type="scientific">Macrolepiota fuliginosa MF-IS2</name>
    <dbReference type="NCBI Taxonomy" id="1400762"/>
    <lineage>
        <taxon>Eukaryota</taxon>
        <taxon>Fungi</taxon>
        <taxon>Dikarya</taxon>
        <taxon>Basidiomycota</taxon>
        <taxon>Agaricomycotina</taxon>
        <taxon>Agaricomycetes</taxon>
        <taxon>Agaricomycetidae</taxon>
        <taxon>Agaricales</taxon>
        <taxon>Agaricineae</taxon>
        <taxon>Agaricaceae</taxon>
        <taxon>Macrolepiota</taxon>
    </lineage>
</organism>
<gene>
    <name evidence="1" type="ORF">P691DRAFT_812540</name>
</gene>